<organism evidence="10 11">
    <name type="scientific">Enterobacillus tribolii</name>
    <dbReference type="NCBI Taxonomy" id="1487935"/>
    <lineage>
        <taxon>Bacteria</taxon>
        <taxon>Pseudomonadati</taxon>
        <taxon>Pseudomonadota</taxon>
        <taxon>Gammaproteobacteria</taxon>
        <taxon>Enterobacterales</taxon>
        <taxon>Hafniaceae</taxon>
        <taxon>Enterobacillus</taxon>
    </lineage>
</organism>
<comment type="subcellular location">
    <subcellularLocation>
        <location evidence="1 7">Periplasm</location>
    </subcellularLocation>
</comment>
<gene>
    <name evidence="10" type="ORF">C8D90_101510</name>
</gene>
<dbReference type="PANTHER" id="PTHR34820">
    <property type="entry name" value="INNER MEMBRANE PROTEIN YEBZ"/>
    <property type="match status" value="1"/>
</dbReference>
<dbReference type="GO" id="GO:0042597">
    <property type="term" value="C:periplasmic space"/>
    <property type="evidence" value="ECO:0007669"/>
    <property type="project" value="UniProtKB-SubCell"/>
</dbReference>
<dbReference type="Proteomes" id="UP000254848">
    <property type="component" value="Unassembled WGS sequence"/>
</dbReference>
<keyword evidence="5 7" id="KW-0574">Periplasm</keyword>
<evidence type="ECO:0000256" key="7">
    <source>
        <dbReference type="RuleBase" id="RU369037"/>
    </source>
</evidence>
<dbReference type="GO" id="GO:0006825">
    <property type="term" value="P:copper ion transport"/>
    <property type="evidence" value="ECO:0007669"/>
    <property type="project" value="InterPro"/>
</dbReference>
<evidence type="ECO:0000256" key="5">
    <source>
        <dbReference type="ARBA" id="ARBA00022764"/>
    </source>
</evidence>
<evidence type="ECO:0000256" key="2">
    <source>
        <dbReference type="ARBA" id="ARBA00010509"/>
    </source>
</evidence>
<evidence type="ECO:0000259" key="9">
    <source>
        <dbReference type="Pfam" id="PF04234"/>
    </source>
</evidence>
<dbReference type="InterPro" id="IPR032694">
    <property type="entry name" value="CopC/D"/>
</dbReference>
<proteinExistence type="inferred from homology"/>
<name>A0A370R3Q0_9GAMM</name>
<evidence type="ECO:0000256" key="4">
    <source>
        <dbReference type="ARBA" id="ARBA00022729"/>
    </source>
</evidence>
<dbReference type="InterPro" id="IPR014755">
    <property type="entry name" value="Cu-Rt/internalin_Ig-like"/>
</dbReference>
<dbReference type="PANTHER" id="PTHR34820:SF4">
    <property type="entry name" value="INNER MEMBRANE PROTEIN YEBZ"/>
    <property type="match status" value="1"/>
</dbReference>
<keyword evidence="6 7" id="KW-0186">Copper</keyword>
<protein>
    <recommendedName>
        <fullName evidence="7">Copper resistance protein C</fullName>
    </recommendedName>
</protein>
<dbReference type="Gene3D" id="2.60.40.1220">
    <property type="match status" value="1"/>
</dbReference>
<dbReference type="NCBIfam" id="NF033814">
    <property type="entry name" value="copper_CopC"/>
    <property type="match status" value="1"/>
</dbReference>
<keyword evidence="3 7" id="KW-0479">Metal-binding</keyword>
<evidence type="ECO:0000256" key="8">
    <source>
        <dbReference type="SAM" id="SignalP"/>
    </source>
</evidence>
<evidence type="ECO:0000313" key="10">
    <source>
        <dbReference type="EMBL" id="RDK97066.1"/>
    </source>
</evidence>
<dbReference type="GO" id="GO:0005507">
    <property type="term" value="F:copper ion binding"/>
    <property type="evidence" value="ECO:0007669"/>
    <property type="project" value="UniProtKB-UniRule"/>
</dbReference>
<dbReference type="InterPro" id="IPR047685">
    <property type="entry name" value="CopC-like"/>
</dbReference>
<dbReference type="InterPro" id="IPR014756">
    <property type="entry name" value="Ig_E-set"/>
</dbReference>
<dbReference type="GO" id="GO:0005886">
    <property type="term" value="C:plasma membrane"/>
    <property type="evidence" value="ECO:0007669"/>
    <property type="project" value="TreeGrafter"/>
</dbReference>
<dbReference type="InterPro" id="IPR007348">
    <property type="entry name" value="CopC_dom"/>
</dbReference>
<dbReference type="OrthoDB" id="9796814at2"/>
<dbReference type="AlphaFoldDB" id="A0A370R3Q0"/>
<feature type="signal peptide" evidence="8">
    <location>
        <begin position="1"/>
        <end position="28"/>
    </location>
</feature>
<feature type="chain" id="PRO_5016604567" description="Copper resistance protein C" evidence="8">
    <location>
        <begin position="29"/>
        <end position="125"/>
    </location>
</feature>
<evidence type="ECO:0000256" key="6">
    <source>
        <dbReference type="ARBA" id="ARBA00023008"/>
    </source>
</evidence>
<evidence type="ECO:0000256" key="1">
    <source>
        <dbReference type="ARBA" id="ARBA00004418"/>
    </source>
</evidence>
<evidence type="ECO:0000313" key="11">
    <source>
        <dbReference type="Proteomes" id="UP000254848"/>
    </source>
</evidence>
<dbReference type="RefSeq" id="WP_115456824.1">
    <property type="nucleotide sequence ID" value="NZ_QRAP01000001.1"/>
</dbReference>
<dbReference type="Pfam" id="PF04234">
    <property type="entry name" value="CopC"/>
    <property type="match status" value="1"/>
</dbReference>
<accession>A0A370R3Q0</accession>
<feature type="domain" description="CopC" evidence="9">
    <location>
        <begin position="29"/>
        <end position="124"/>
    </location>
</feature>
<sequence>MLFRPNRSSLMAALFVCSALLPVQQASAHAHLIEQAPVENSTVPTPSQLQLTFSEGIEMNFSQIVLNDARGQIVPTSNPVVATQDKTHIVIPLTTTLSSGEYRVTWRVVSVDGHKTQGAYAFRVQ</sequence>
<dbReference type="SUPFAM" id="SSF81296">
    <property type="entry name" value="E set domains"/>
    <property type="match status" value="1"/>
</dbReference>
<dbReference type="EMBL" id="QRAP01000001">
    <property type="protein sequence ID" value="RDK97066.1"/>
    <property type="molecule type" value="Genomic_DNA"/>
</dbReference>
<reference evidence="10 11" key="1">
    <citation type="submission" date="2018-07" db="EMBL/GenBank/DDBJ databases">
        <title>Genomic Encyclopedia of Type Strains, Phase IV (KMG-IV): sequencing the most valuable type-strain genomes for metagenomic binning, comparative biology and taxonomic classification.</title>
        <authorList>
            <person name="Goeker M."/>
        </authorList>
    </citation>
    <scope>NUCLEOTIDE SEQUENCE [LARGE SCALE GENOMIC DNA]</scope>
    <source>
        <strain evidence="10 11">DSM 103736</strain>
    </source>
</reference>
<dbReference type="GO" id="GO:0046688">
    <property type="term" value="P:response to copper ion"/>
    <property type="evidence" value="ECO:0007669"/>
    <property type="project" value="UniProtKB-UniRule"/>
</dbReference>
<keyword evidence="4 7" id="KW-0732">Signal</keyword>
<comment type="caution">
    <text evidence="10">The sequence shown here is derived from an EMBL/GenBank/DDBJ whole genome shotgun (WGS) entry which is preliminary data.</text>
</comment>
<comment type="similarity">
    <text evidence="2 7">Belongs to the CopC family.</text>
</comment>
<comment type="function">
    <text evidence="7">Involved in copper resistance.</text>
</comment>
<evidence type="ECO:0000256" key="3">
    <source>
        <dbReference type="ARBA" id="ARBA00022723"/>
    </source>
</evidence>
<keyword evidence="11" id="KW-1185">Reference proteome</keyword>